<keyword evidence="2" id="KW-1185">Reference proteome</keyword>
<dbReference type="Proteomes" id="UP000269396">
    <property type="component" value="Unassembled WGS sequence"/>
</dbReference>
<dbReference type="EMBL" id="UZAL01028959">
    <property type="protein sequence ID" value="VDP44914.1"/>
    <property type="molecule type" value="Genomic_DNA"/>
</dbReference>
<dbReference type="AlphaFoldDB" id="A0A183P296"/>
<evidence type="ECO:0000313" key="1">
    <source>
        <dbReference type="EMBL" id="VDP44914.1"/>
    </source>
</evidence>
<reference evidence="1 2" key="1">
    <citation type="submission" date="2018-11" db="EMBL/GenBank/DDBJ databases">
        <authorList>
            <consortium name="Pathogen Informatics"/>
        </authorList>
    </citation>
    <scope>NUCLEOTIDE SEQUENCE [LARGE SCALE GENOMIC DNA]</scope>
    <source>
        <strain>Denwood</strain>
        <strain evidence="2">Zambia</strain>
    </source>
</reference>
<organism evidence="1 2">
    <name type="scientific">Schistosoma mattheei</name>
    <dbReference type="NCBI Taxonomy" id="31246"/>
    <lineage>
        <taxon>Eukaryota</taxon>
        <taxon>Metazoa</taxon>
        <taxon>Spiralia</taxon>
        <taxon>Lophotrochozoa</taxon>
        <taxon>Platyhelminthes</taxon>
        <taxon>Trematoda</taxon>
        <taxon>Digenea</taxon>
        <taxon>Strigeidida</taxon>
        <taxon>Schistosomatoidea</taxon>
        <taxon>Schistosomatidae</taxon>
        <taxon>Schistosoma</taxon>
    </lineage>
</organism>
<evidence type="ECO:0000313" key="2">
    <source>
        <dbReference type="Proteomes" id="UP000269396"/>
    </source>
</evidence>
<accession>A0A183P296</accession>
<proteinExistence type="predicted"/>
<sequence length="63" mass="7108">MFSLLICPRLIHGTNNTSQFDKPKIPYNVNLLCATSKHPKRKILSRGFPSNCFSPEFLTAVSK</sequence>
<name>A0A183P296_9TREM</name>
<gene>
    <name evidence="1" type="ORF">SMTD_LOCUS8482</name>
</gene>
<protein>
    <submittedName>
        <fullName evidence="1">Uncharacterized protein</fullName>
    </submittedName>
</protein>